<evidence type="ECO:0000256" key="1">
    <source>
        <dbReference type="ARBA" id="ARBA00004167"/>
    </source>
</evidence>
<keyword evidence="2" id="KW-0812">Transmembrane</keyword>
<keyword evidence="3" id="KW-1133">Transmembrane helix</keyword>
<dbReference type="Pfam" id="PF04991">
    <property type="entry name" value="LicD"/>
    <property type="match status" value="1"/>
</dbReference>
<comment type="subcellular location">
    <subcellularLocation>
        <location evidence="1">Membrane</location>
        <topology evidence="1">Single-pass membrane protein</topology>
    </subcellularLocation>
</comment>
<dbReference type="GO" id="GO:0009100">
    <property type="term" value="P:glycoprotein metabolic process"/>
    <property type="evidence" value="ECO:0007669"/>
    <property type="project" value="UniProtKB-ARBA"/>
</dbReference>
<evidence type="ECO:0000256" key="3">
    <source>
        <dbReference type="ARBA" id="ARBA00022989"/>
    </source>
</evidence>
<gene>
    <name evidence="7" type="ORF">DASB73_034130</name>
</gene>
<keyword evidence="5" id="KW-0732">Signal</keyword>
<evidence type="ECO:0000256" key="4">
    <source>
        <dbReference type="ARBA" id="ARBA00023136"/>
    </source>
</evidence>
<reference evidence="7 8" key="1">
    <citation type="journal article" date="2023" name="Elife">
        <title>Identification of key yeast species and microbe-microbe interactions impacting larval growth of Drosophila in the wild.</title>
        <authorList>
            <person name="Mure A."/>
            <person name="Sugiura Y."/>
            <person name="Maeda R."/>
            <person name="Honda K."/>
            <person name="Sakurai N."/>
            <person name="Takahashi Y."/>
            <person name="Watada M."/>
            <person name="Katoh T."/>
            <person name="Gotoh A."/>
            <person name="Gotoh Y."/>
            <person name="Taniguchi I."/>
            <person name="Nakamura K."/>
            <person name="Hayashi T."/>
            <person name="Katayama T."/>
            <person name="Uemura T."/>
            <person name="Hattori Y."/>
        </authorList>
    </citation>
    <scope>NUCLEOTIDE SEQUENCE [LARGE SCALE GENOMIC DNA]</scope>
    <source>
        <strain evidence="7 8">SB-73</strain>
    </source>
</reference>
<keyword evidence="4" id="KW-0472">Membrane</keyword>
<name>A0AAV5RLP3_STABA</name>
<feature type="domain" description="LicD/FKTN/FKRP nucleotidyltransferase" evidence="6">
    <location>
        <begin position="272"/>
        <end position="372"/>
    </location>
</feature>
<comment type="caution">
    <text evidence="7">The sequence shown here is derived from an EMBL/GenBank/DDBJ whole genome shotgun (WGS) entry which is preliminary data.</text>
</comment>
<evidence type="ECO:0000313" key="8">
    <source>
        <dbReference type="Proteomes" id="UP001362899"/>
    </source>
</evidence>
<dbReference type="PANTHER" id="PTHR15407:SF28">
    <property type="entry name" value="RIBITOL-5-PHOSPHATE TRANSFERASE FKTN"/>
    <property type="match status" value="1"/>
</dbReference>
<proteinExistence type="predicted"/>
<feature type="chain" id="PRO_5043405831" evidence="5">
    <location>
        <begin position="23"/>
        <end position="526"/>
    </location>
</feature>
<dbReference type="AlphaFoldDB" id="A0AAV5RLP3"/>
<evidence type="ECO:0000313" key="7">
    <source>
        <dbReference type="EMBL" id="GMM52450.1"/>
    </source>
</evidence>
<dbReference type="Proteomes" id="UP001362899">
    <property type="component" value="Unassembled WGS sequence"/>
</dbReference>
<keyword evidence="8" id="KW-1185">Reference proteome</keyword>
<dbReference type="InterPro" id="IPR007074">
    <property type="entry name" value="LicD/FKTN/FKRP_NTP_transf"/>
</dbReference>
<dbReference type="PANTHER" id="PTHR15407">
    <property type="entry name" value="FUKUTIN-RELATED"/>
    <property type="match status" value="1"/>
</dbReference>
<feature type="signal peptide" evidence="5">
    <location>
        <begin position="1"/>
        <end position="22"/>
    </location>
</feature>
<evidence type="ECO:0000259" key="6">
    <source>
        <dbReference type="Pfam" id="PF04991"/>
    </source>
</evidence>
<organism evidence="7 8">
    <name type="scientific">Starmerella bacillaris</name>
    <name type="common">Yeast</name>
    <name type="synonym">Candida zemplinina</name>
    <dbReference type="NCBI Taxonomy" id="1247836"/>
    <lineage>
        <taxon>Eukaryota</taxon>
        <taxon>Fungi</taxon>
        <taxon>Dikarya</taxon>
        <taxon>Ascomycota</taxon>
        <taxon>Saccharomycotina</taxon>
        <taxon>Dipodascomycetes</taxon>
        <taxon>Dipodascales</taxon>
        <taxon>Trichomonascaceae</taxon>
        <taxon>Starmerella</taxon>
    </lineage>
</organism>
<sequence length="526" mass="62100">MLKQSHLLITSTLLFIVYLAYSHIFSPDIPRRCITGDLVLPDHNIYDYNRQEYIVDPTLWLENIKCIDFEWSKWLDLEKTRLHYTKQLDEKFVLLRNLKLDEDFSKIYHQRSTWEEQSMIAQLYCENDLTIPSNIIKVFNNGSVEQFEPLSSDKARLHRQCGHSKPTKYQQAHIEPLDDSISIAIDEEEFIFRVRDIINRENPRSNRRLSLVSGLASAPIAAKYFHEVKIKKDKSGVGVHYDWRFFRRVLDFYEHKETLHLLARNWQKFADSVGIKYWYAHGSVLGYMWNGMSLPWDRDHDIQMPVLELDRLASQFNRTIVITDENQHSKYLIDVNPSYVHRNKGNGKNVIDARFVDIHSGLYIDITGLAETKAGEDFIYCKNMHKYPIKSFLNLTRTQFEGYPAFMPGNIDESLKSEYRHYSSPIYKEWIYDFSSSKWIRENRSPVPQSLVHKMEEFDRIEQFIAENHNAIEYAYKYSDAVPLELIYNTSDAKLLPKEFAKPQLNWVCGKNTRLYDSIDLSLRSN</sequence>
<dbReference type="EMBL" id="BTGC01000008">
    <property type="protein sequence ID" value="GMM52450.1"/>
    <property type="molecule type" value="Genomic_DNA"/>
</dbReference>
<dbReference type="GO" id="GO:0016020">
    <property type="term" value="C:membrane"/>
    <property type="evidence" value="ECO:0007669"/>
    <property type="project" value="UniProtKB-SubCell"/>
</dbReference>
<accession>A0AAV5RLP3</accession>
<protein>
    <submittedName>
        <fullName evidence="7">Mnn4 protein</fullName>
    </submittedName>
</protein>
<dbReference type="InterPro" id="IPR009644">
    <property type="entry name" value="FKTN/MNN4/W02B3.4-1"/>
</dbReference>
<evidence type="ECO:0000256" key="2">
    <source>
        <dbReference type="ARBA" id="ARBA00022692"/>
    </source>
</evidence>
<evidence type="ECO:0000256" key="5">
    <source>
        <dbReference type="SAM" id="SignalP"/>
    </source>
</evidence>